<name>A0A835PK60_VANPL</name>
<dbReference type="PANTHER" id="PTHR34051">
    <property type="entry name" value="PROTEIN LOW PSII ACCUMULATION 3, CHLOROPLASTIC"/>
    <property type="match status" value="1"/>
</dbReference>
<dbReference type="OrthoDB" id="679917at2759"/>
<evidence type="ECO:0000259" key="2">
    <source>
        <dbReference type="Pfam" id="PF09353"/>
    </source>
</evidence>
<protein>
    <recommendedName>
        <fullName evidence="2">DUF1995 domain-containing protein</fullName>
    </recommendedName>
</protein>
<dbReference type="EMBL" id="JADCNL010000014">
    <property type="protein sequence ID" value="KAG0453269.1"/>
    <property type="molecule type" value="Genomic_DNA"/>
</dbReference>
<keyword evidence="1" id="KW-0732">Signal</keyword>
<feature type="domain" description="DUF1995" evidence="2">
    <location>
        <begin position="61"/>
        <end position="163"/>
    </location>
</feature>
<proteinExistence type="predicted"/>
<evidence type="ECO:0000256" key="1">
    <source>
        <dbReference type="SAM" id="SignalP"/>
    </source>
</evidence>
<dbReference type="PANTHER" id="PTHR34051:SF1">
    <property type="entry name" value="PROTEIN LOW PSII ACCUMULATION 3, CHLOROPLASTIC"/>
    <property type="match status" value="1"/>
</dbReference>
<feature type="chain" id="PRO_5032752509" description="DUF1995 domain-containing protein" evidence="1">
    <location>
        <begin position="16"/>
        <end position="214"/>
    </location>
</feature>
<reference evidence="3 4" key="1">
    <citation type="journal article" date="2020" name="Nat. Food">
        <title>A phased Vanilla planifolia genome enables genetic improvement of flavour and production.</title>
        <authorList>
            <person name="Hasing T."/>
            <person name="Tang H."/>
            <person name="Brym M."/>
            <person name="Khazi F."/>
            <person name="Huang T."/>
            <person name="Chambers A.H."/>
        </authorList>
    </citation>
    <scope>NUCLEOTIDE SEQUENCE [LARGE SCALE GENOMIC DNA]</scope>
    <source>
        <tissue evidence="3">Leaf</tissue>
    </source>
</reference>
<dbReference type="Proteomes" id="UP000636800">
    <property type="component" value="Unassembled WGS sequence"/>
</dbReference>
<accession>A0A835PK60</accession>
<comment type="caution">
    <text evidence="3">The sequence shown here is derived from an EMBL/GenBank/DDBJ whole genome shotgun (WGS) entry which is preliminary data.</text>
</comment>
<dbReference type="Pfam" id="PF09353">
    <property type="entry name" value="DUF1995"/>
    <property type="match status" value="1"/>
</dbReference>
<keyword evidence="4" id="KW-1185">Reference proteome</keyword>
<dbReference type="AlphaFoldDB" id="A0A835PK60"/>
<feature type="signal peptide" evidence="1">
    <location>
        <begin position="1"/>
        <end position="15"/>
    </location>
</feature>
<dbReference type="InterPro" id="IPR044687">
    <property type="entry name" value="LPA3"/>
</dbReference>
<organism evidence="3 4">
    <name type="scientific">Vanilla planifolia</name>
    <name type="common">Vanilla</name>
    <dbReference type="NCBI Taxonomy" id="51239"/>
    <lineage>
        <taxon>Eukaryota</taxon>
        <taxon>Viridiplantae</taxon>
        <taxon>Streptophyta</taxon>
        <taxon>Embryophyta</taxon>
        <taxon>Tracheophyta</taxon>
        <taxon>Spermatophyta</taxon>
        <taxon>Magnoliopsida</taxon>
        <taxon>Liliopsida</taxon>
        <taxon>Asparagales</taxon>
        <taxon>Orchidaceae</taxon>
        <taxon>Vanilloideae</taxon>
        <taxon>Vanilleae</taxon>
        <taxon>Vanilla</taxon>
    </lineage>
</organism>
<evidence type="ECO:0000313" key="4">
    <source>
        <dbReference type="Proteomes" id="UP000636800"/>
    </source>
</evidence>
<gene>
    <name evidence="3" type="ORF">HPP92_025933</name>
</gene>
<evidence type="ECO:0000313" key="3">
    <source>
        <dbReference type="EMBL" id="KAG0453269.1"/>
    </source>
</evidence>
<dbReference type="InterPro" id="IPR018962">
    <property type="entry name" value="DUF1995"/>
</dbReference>
<sequence length="214" mass="23887">MAKLLSLSWIHFAATSSHISQIGYREQSVFSMSKIGRRLSIAGLASRDGGRNRGEFDVRFPRDYSELLDQAKVASALALKDNKQLLEIEFPTAGLGSVPGDREGGTEMTESMRLIREFADRIVPPEKSTRTRIFFPEANEVDFARRMVFQGALFKLDYLTKPSIFEDFGIVSRVLSWPMAGIEKTRFQVCLFASAGRHALPEDSSSRDSSIGLT</sequence>